<protein>
    <submittedName>
        <fullName evidence="2">Nucleoside-diphosphate-sugar epimerase</fullName>
    </submittedName>
</protein>
<dbReference type="RefSeq" id="WP_106138019.1">
    <property type="nucleotide sequence ID" value="NZ_PVTE01000009.1"/>
</dbReference>
<keyword evidence="3" id="KW-1185">Reference proteome</keyword>
<evidence type="ECO:0000259" key="1">
    <source>
        <dbReference type="Pfam" id="PF01370"/>
    </source>
</evidence>
<name>A0A2T0SY11_9BACT</name>
<dbReference type="SUPFAM" id="SSF51735">
    <property type="entry name" value="NAD(P)-binding Rossmann-fold domains"/>
    <property type="match status" value="1"/>
</dbReference>
<dbReference type="Proteomes" id="UP000238375">
    <property type="component" value="Unassembled WGS sequence"/>
</dbReference>
<gene>
    <name evidence="2" type="ORF">CLV58_1096</name>
</gene>
<dbReference type="OrthoDB" id="112777at2"/>
<dbReference type="Gene3D" id="3.40.50.720">
    <property type="entry name" value="NAD(P)-binding Rossmann-like Domain"/>
    <property type="match status" value="1"/>
</dbReference>
<reference evidence="2 3" key="1">
    <citation type="submission" date="2018-03" db="EMBL/GenBank/DDBJ databases">
        <title>Genomic Encyclopedia of Archaeal and Bacterial Type Strains, Phase II (KMG-II): from individual species to whole genera.</title>
        <authorList>
            <person name="Goeker M."/>
        </authorList>
    </citation>
    <scope>NUCLEOTIDE SEQUENCE [LARGE SCALE GENOMIC DNA]</scope>
    <source>
        <strain evidence="2 3">DSM 28354</strain>
    </source>
</reference>
<dbReference type="InterPro" id="IPR036291">
    <property type="entry name" value="NAD(P)-bd_dom_sf"/>
</dbReference>
<evidence type="ECO:0000313" key="3">
    <source>
        <dbReference type="Proteomes" id="UP000238375"/>
    </source>
</evidence>
<dbReference type="AlphaFoldDB" id="A0A2T0SY11"/>
<evidence type="ECO:0000313" key="2">
    <source>
        <dbReference type="EMBL" id="PRY38279.1"/>
    </source>
</evidence>
<feature type="domain" description="NAD-dependent epimerase/dehydratase" evidence="1">
    <location>
        <begin position="4"/>
        <end position="212"/>
    </location>
</feature>
<proteinExistence type="predicted"/>
<dbReference type="Pfam" id="PF01370">
    <property type="entry name" value="Epimerase"/>
    <property type="match status" value="1"/>
</dbReference>
<accession>A0A2T0SY11</accession>
<sequence length="320" mass="35451">MHTILGAGGHASGALTRELINAQLPVRLVSRRPISTDAPNVSWLPADLLSYNELVKATKGATVLYLCPGLPYDSTVWRQQWPTIVRNAIDVAKINQARLIFLDNVYMYGLVDGPMTEQTLYNPMSPKGEVQAQTATTLLDEVRAGNIRASIARCPDFYGSGASSFYDATVLDKFAKGQRAQWIGRVDKRHSYLYLPDIGKAMYLLGQRPESDNQIWHLPTAPALTGREYISLAAAAFGVPDRYIALPKLAVQLTGLFIPFMKNLAEVFYQYDHDYVFNSDKFEQAFDMQPTSYLDGVTALADSLRQPTTAPAKPLSLVAR</sequence>
<organism evidence="2 3">
    <name type="scientific">Spirosoma oryzae</name>
    <dbReference type="NCBI Taxonomy" id="1469603"/>
    <lineage>
        <taxon>Bacteria</taxon>
        <taxon>Pseudomonadati</taxon>
        <taxon>Bacteroidota</taxon>
        <taxon>Cytophagia</taxon>
        <taxon>Cytophagales</taxon>
        <taxon>Cytophagaceae</taxon>
        <taxon>Spirosoma</taxon>
    </lineage>
</organism>
<dbReference type="InterPro" id="IPR001509">
    <property type="entry name" value="Epimerase_deHydtase"/>
</dbReference>
<dbReference type="EMBL" id="PVTE01000009">
    <property type="protein sequence ID" value="PRY38279.1"/>
    <property type="molecule type" value="Genomic_DNA"/>
</dbReference>
<comment type="caution">
    <text evidence="2">The sequence shown here is derived from an EMBL/GenBank/DDBJ whole genome shotgun (WGS) entry which is preliminary data.</text>
</comment>